<dbReference type="KEGG" id="fes:HER31_08125"/>
<name>A0A6H1UCN6_9GAMM</name>
<reference evidence="1 2" key="1">
    <citation type="submission" date="2020-04" db="EMBL/GenBank/DDBJ databases">
        <title>Ferrimonas sp. S7 isolated from sea water.</title>
        <authorList>
            <person name="Bae S.S."/>
            <person name="Baek K."/>
        </authorList>
    </citation>
    <scope>NUCLEOTIDE SEQUENCE [LARGE SCALE GENOMIC DNA]</scope>
    <source>
        <strain evidence="1 2">S7</strain>
    </source>
</reference>
<evidence type="ECO:0000313" key="2">
    <source>
        <dbReference type="Proteomes" id="UP000501602"/>
    </source>
</evidence>
<dbReference type="NCBIfam" id="TIGR02450">
    <property type="entry name" value="TIGR02450 family Trp-rich protein"/>
    <property type="match status" value="1"/>
</dbReference>
<gene>
    <name evidence="1" type="ORF">HER31_08125</name>
</gene>
<accession>A0A6H1UCN6</accession>
<dbReference type="InterPro" id="IPR012663">
    <property type="entry name" value="CHP02450_Tryp"/>
</dbReference>
<dbReference type="Proteomes" id="UP000501602">
    <property type="component" value="Chromosome"/>
</dbReference>
<protein>
    <submittedName>
        <fullName evidence="1">TIGR02450 family Trp-rich protein</fullName>
    </submittedName>
</protein>
<dbReference type="AlphaFoldDB" id="A0A6H1UCN6"/>
<keyword evidence="2" id="KW-1185">Reference proteome</keyword>
<dbReference type="EMBL" id="CP051180">
    <property type="protein sequence ID" value="QIZ76845.1"/>
    <property type="molecule type" value="Genomic_DNA"/>
</dbReference>
<dbReference type="RefSeq" id="WP_168660106.1">
    <property type="nucleotide sequence ID" value="NZ_CP051180.1"/>
</dbReference>
<evidence type="ECO:0000313" key="1">
    <source>
        <dbReference type="EMBL" id="QIZ76845.1"/>
    </source>
</evidence>
<sequence length="71" mass="8452">MNVISSRLLLRSKWTATNRFHDETHFLVQSVLHDTHGEVKSVVLQGINNRHHYEMPINQLEDSDRWRIGWT</sequence>
<proteinExistence type="predicted"/>
<organism evidence="1 2">
    <name type="scientific">Ferrimonas lipolytica</name>
    <dbReference type="NCBI Taxonomy" id="2724191"/>
    <lineage>
        <taxon>Bacteria</taxon>
        <taxon>Pseudomonadati</taxon>
        <taxon>Pseudomonadota</taxon>
        <taxon>Gammaproteobacteria</taxon>
        <taxon>Alteromonadales</taxon>
        <taxon>Ferrimonadaceae</taxon>
        <taxon>Ferrimonas</taxon>
    </lineage>
</organism>
<dbReference type="Pfam" id="PF09493">
    <property type="entry name" value="DUF2389"/>
    <property type="match status" value="1"/>
</dbReference>